<keyword evidence="3" id="KW-1185">Reference proteome</keyword>
<reference evidence="2 3" key="1">
    <citation type="submission" date="2018-06" db="EMBL/GenBank/DDBJ databases">
        <title>Streptacidiphilus pinicola sp. nov., isolated from pine grove soil.</title>
        <authorList>
            <person name="Roh S.G."/>
            <person name="Park S."/>
            <person name="Kim M.-K."/>
            <person name="Yun B.-R."/>
            <person name="Park J."/>
            <person name="Kim M.J."/>
            <person name="Kim Y.S."/>
            <person name="Kim S.B."/>
        </authorList>
    </citation>
    <scope>NUCLEOTIDE SEQUENCE [LARGE SCALE GENOMIC DNA]</scope>
    <source>
        <strain evidence="2 3">MMS16-CNU450</strain>
    </source>
</reference>
<dbReference type="Proteomes" id="UP000248889">
    <property type="component" value="Unassembled WGS sequence"/>
</dbReference>
<dbReference type="Pfam" id="PF03551">
    <property type="entry name" value="PadR"/>
    <property type="match status" value="1"/>
</dbReference>
<evidence type="ECO:0000313" key="3">
    <source>
        <dbReference type="Proteomes" id="UP000248889"/>
    </source>
</evidence>
<evidence type="ECO:0000259" key="1">
    <source>
        <dbReference type="Pfam" id="PF03551"/>
    </source>
</evidence>
<dbReference type="InterPro" id="IPR005149">
    <property type="entry name" value="Tscrpt_reg_PadR_N"/>
</dbReference>
<dbReference type="Gene3D" id="1.10.10.10">
    <property type="entry name" value="Winged helix-like DNA-binding domain superfamily/Winged helix DNA-binding domain"/>
    <property type="match status" value="1"/>
</dbReference>
<evidence type="ECO:0000313" key="2">
    <source>
        <dbReference type="EMBL" id="RAG85253.1"/>
    </source>
</evidence>
<dbReference type="OrthoDB" id="122286at2"/>
<dbReference type="PANTHER" id="PTHR33169">
    <property type="entry name" value="PADR-FAMILY TRANSCRIPTIONAL REGULATOR"/>
    <property type="match status" value="1"/>
</dbReference>
<accession>A0A2X0INZ9</accession>
<dbReference type="PANTHER" id="PTHR33169:SF13">
    <property type="entry name" value="PADR-FAMILY TRANSCRIPTIONAL REGULATOR"/>
    <property type="match status" value="1"/>
</dbReference>
<dbReference type="InterPro" id="IPR036388">
    <property type="entry name" value="WH-like_DNA-bd_sf"/>
</dbReference>
<name>A0A2X0INZ9_9ACTN</name>
<dbReference type="InterPro" id="IPR036390">
    <property type="entry name" value="WH_DNA-bd_sf"/>
</dbReference>
<sequence>MSEGARPMQEPTLLLLTALADEPRHGYALMQEVAEISNGRVRLRTGTLYGALERLQREGMVRVEREEVVDGRARKVYALADQGASALAEETARIRAVALEAERRLALRPRLKGVTA</sequence>
<proteinExistence type="predicted"/>
<dbReference type="EMBL" id="QKYN01000046">
    <property type="protein sequence ID" value="RAG85253.1"/>
    <property type="molecule type" value="Genomic_DNA"/>
</dbReference>
<dbReference type="SUPFAM" id="SSF46785">
    <property type="entry name" value="Winged helix' DNA-binding domain"/>
    <property type="match status" value="1"/>
</dbReference>
<comment type="caution">
    <text evidence="2">The sequence shown here is derived from an EMBL/GenBank/DDBJ whole genome shotgun (WGS) entry which is preliminary data.</text>
</comment>
<dbReference type="InterPro" id="IPR052509">
    <property type="entry name" value="Metal_resp_DNA-bind_regulator"/>
</dbReference>
<dbReference type="AlphaFoldDB" id="A0A2X0INZ9"/>
<gene>
    <name evidence="2" type="ORF">DN069_12880</name>
</gene>
<protein>
    <submittedName>
        <fullName evidence="2">PadR family transcriptional regulator</fullName>
    </submittedName>
</protein>
<feature type="domain" description="Transcription regulator PadR N-terminal" evidence="1">
    <location>
        <begin position="15"/>
        <end position="89"/>
    </location>
</feature>
<organism evidence="2 3">
    <name type="scientific">Streptacidiphilus pinicola</name>
    <dbReference type="NCBI Taxonomy" id="2219663"/>
    <lineage>
        <taxon>Bacteria</taxon>
        <taxon>Bacillati</taxon>
        <taxon>Actinomycetota</taxon>
        <taxon>Actinomycetes</taxon>
        <taxon>Kitasatosporales</taxon>
        <taxon>Streptomycetaceae</taxon>
        <taxon>Streptacidiphilus</taxon>
    </lineage>
</organism>